<dbReference type="KEGG" id="rml:FF011L_49210"/>
<dbReference type="OrthoDB" id="274498at2"/>
<gene>
    <name evidence="1" type="ORF">FF011L_49210</name>
</gene>
<evidence type="ECO:0008006" key="3">
    <source>
        <dbReference type="Google" id="ProtNLM"/>
    </source>
</evidence>
<dbReference type="AlphaFoldDB" id="A0A517MMK7"/>
<protein>
    <recommendedName>
        <fullName evidence="3">PEP-CTERM protein-sorting domain-containing protein</fullName>
    </recommendedName>
</protein>
<dbReference type="RefSeq" id="WP_145354302.1">
    <property type="nucleotide sequence ID" value="NZ_CP036262.1"/>
</dbReference>
<keyword evidence="2" id="KW-1185">Reference proteome</keyword>
<dbReference type="EMBL" id="CP036262">
    <property type="protein sequence ID" value="QDS96114.1"/>
    <property type="molecule type" value="Genomic_DNA"/>
</dbReference>
<proteinExistence type="predicted"/>
<reference evidence="1 2" key="1">
    <citation type="submission" date="2019-02" db="EMBL/GenBank/DDBJ databases">
        <title>Deep-cultivation of Planctomycetes and their phenomic and genomic characterization uncovers novel biology.</title>
        <authorList>
            <person name="Wiegand S."/>
            <person name="Jogler M."/>
            <person name="Boedeker C."/>
            <person name="Pinto D."/>
            <person name="Vollmers J."/>
            <person name="Rivas-Marin E."/>
            <person name="Kohn T."/>
            <person name="Peeters S.H."/>
            <person name="Heuer A."/>
            <person name="Rast P."/>
            <person name="Oberbeckmann S."/>
            <person name="Bunk B."/>
            <person name="Jeske O."/>
            <person name="Meyerdierks A."/>
            <person name="Storesund J.E."/>
            <person name="Kallscheuer N."/>
            <person name="Luecker S."/>
            <person name="Lage O.M."/>
            <person name="Pohl T."/>
            <person name="Merkel B.J."/>
            <person name="Hornburger P."/>
            <person name="Mueller R.-W."/>
            <person name="Bruemmer F."/>
            <person name="Labrenz M."/>
            <person name="Spormann A.M."/>
            <person name="Op den Camp H."/>
            <person name="Overmann J."/>
            <person name="Amann R."/>
            <person name="Jetten M.S.M."/>
            <person name="Mascher T."/>
            <person name="Medema M.H."/>
            <person name="Devos D.P."/>
            <person name="Kaster A.-K."/>
            <person name="Ovreas L."/>
            <person name="Rohde M."/>
            <person name="Galperin M.Y."/>
            <person name="Jogler C."/>
        </authorList>
    </citation>
    <scope>NUCLEOTIDE SEQUENCE [LARGE SCALE GENOMIC DNA]</scope>
    <source>
        <strain evidence="1 2">FF011L</strain>
    </source>
</reference>
<organism evidence="1 2">
    <name type="scientific">Roseimaritima multifibrata</name>
    <dbReference type="NCBI Taxonomy" id="1930274"/>
    <lineage>
        <taxon>Bacteria</taxon>
        <taxon>Pseudomonadati</taxon>
        <taxon>Planctomycetota</taxon>
        <taxon>Planctomycetia</taxon>
        <taxon>Pirellulales</taxon>
        <taxon>Pirellulaceae</taxon>
        <taxon>Roseimaritima</taxon>
    </lineage>
</organism>
<dbReference type="Proteomes" id="UP000320672">
    <property type="component" value="Chromosome"/>
</dbReference>
<name>A0A517MMK7_9BACT</name>
<accession>A0A517MMK7</accession>
<evidence type="ECO:0000313" key="2">
    <source>
        <dbReference type="Proteomes" id="UP000320672"/>
    </source>
</evidence>
<evidence type="ECO:0000313" key="1">
    <source>
        <dbReference type="EMBL" id="QDS96114.1"/>
    </source>
</evidence>
<sequence>MNDIRLCRWVAFQAIVLGILFAQASPVLAGFGIKADFEGTRFQGNGREAVKVKLAGHGRTNVYVDELKWKVTESTNAAKSAVGSVFSSFCIALPEPAISGTRYQVQDVAVSQFGSGASFLCGRQLTALGSLFYNFYDRVTNGATAAAFQLAVWEIVYDTSGRSSRYDVTNGNFQAENQRSIRRMSNDWLGALTNNGVPLRIYTTNRGQSQIGMSPPVPSNLSAVPEPFSAVVWSVLGCVAGIAGWRRRRSHTTLAI</sequence>